<accession>A0A2U3B8I1</accession>
<protein>
    <submittedName>
        <fullName evidence="1">Uncharacterized protein</fullName>
    </submittedName>
</protein>
<organism evidence="1 2">
    <name type="scientific">Vibrio albus</name>
    <dbReference type="NCBI Taxonomy" id="2200953"/>
    <lineage>
        <taxon>Bacteria</taxon>
        <taxon>Pseudomonadati</taxon>
        <taxon>Pseudomonadota</taxon>
        <taxon>Gammaproteobacteria</taxon>
        <taxon>Vibrionales</taxon>
        <taxon>Vibrionaceae</taxon>
        <taxon>Vibrio</taxon>
    </lineage>
</organism>
<dbReference type="RefSeq" id="WP_109320188.1">
    <property type="nucleotide sequence ID" value="NZ_QFWT01000006.1"/>
</dbReference>
<keyword evidence="2" id="KW-1185">Reference proteome</keyword>
<evidence type="ECO:0000313" key="2">
    <source>
        <dbReference type="Proteomes" id="UP000245362"/>
    </source>
</evidence>
<dbReference type="AlphaFoldDB" id="A0A2U3B8I1"/>
<proteinExistence type="predicted"/>
<evidence type="ECO:0000313" key="1">
    <source>
        <dbReference type="EMBL" id="PWI33071.1"/>
    </source>
</evidence>
<gene>
    <name evidence="1" type="ORF">DI392_12240</name>
</gene>
<dbReference type="Proteomes" id="UP000245362">
    <property type="component" value="Unassembled WGS sequence"/>
</dbReference>
<name>A0A2U3B8I1_9VIBR</name>
<sequence length="66" mass="7569">MNNNELAKIQKLARQVRIQAMLSQQGGITELNEMDLDELLSQQVERAQEIERLTNMLMSQKLIKAA</sequence>
<comment type="caution">
    <text evidence="1">The sequence shown here is derived from an EMBL/GenBank/DDBJ whole genome shotgun (WGS) entry which is preliminary data.</text>
</comment>
<dbReference type="EMBL" id="QFWT01000006">
    <property type="protein sequence ID" value="PWI33071.1"/>
    <property type="molecule type" value="Genomic_DNA"/>
</dbReference>
<reference evidence="1 2" key="1">
    <citation type="submission" date="2018-05" db="EMBL/GenBank/DDBJ databases">
        <title>Vibrio limimaris sp. nov., isolated from marine sediment.</title>
        <authorList>
            <person name="Li C.-M."/>
        </authorList>
    </citation>
    <scope>NUCLEOTIDE SEQUENCE [LARGE SCALE GENOMIC DNA]</scope>
    <source>
        <strain evidence="1 2">E4404</strain>
    </source>
</reference>